<reference evidence="2 3" key="1">
    <citation type="submission" date="2020-04" db="EMBL/GenBank/DDBJ databases">
        <authorList>
            <person name="Wallbank WR R."/>
            <person name="Pardo Diaz C."/>
            <person name="Kozak K."/>
            <person name="Martin S."/>
            <person name="Jiggins C."/>
            <person name="Moest M."/>
            <person name="Warren A I."/>
            <person name="Byers J.R.P. K."/>
            <person name="Montejo-Kovacevich G."/>
            <person name="Yen C E."/>
        </authorList>
    </citation>
    <scope>NUCLEOTIDE SEQUENCE [LARGE SCALE GENOMIC DNA]</scope>
</reference>
<evidence type="ECO:0000256" key="1">
    <source>
        <dbReference type="SAM" id="SignalP"/>
    </source>
</evidence>
<accession>A0A8S0ZGK2</accession>
<dbReference type="InterPro" id="IPR015943">
    <property type="entry name" value="WD40/YVTN_repeat-like_dom_sf"/>
</dbReference>
<gene>
    <name evidence="2" type="ORF">APLA_LOCUS5709</name>
</gene>
<evidence type="ECO:0000313" key="3">
    <source>
        <dbReference type="Proteomes" id="UP000494256"/>
    </source>
</evidence>
<dbReference type="SUPFAM" id="SSF101898">
    <property type="entry name" value="NHL repeat"/>
    <property type="match status" value="1"/>
</dbReference>
<organism evidence="2 3">
    <name type="scientific">Arctia plantaginis</name>
    <name type="common">Wood tiger moth</name>
    <name type="synonym">Phalaena plantaginis</name>
    <dbReference type="NCBI Taxonomy" id="874455"/>
    <lineage>
        <taxon>Eukaryota</taxon>
        <taxon>Metazoa</taxon>
        <taxon>Ecdysozoa</taxon>
        <taxon>Arthropoda</taxon>
        <taxon>Hexapoda</taxon>
        <taxon>Insecta</taxon>
        <taxon>Pterygota</taxon>
        <taxon>Neoptera</taxon>
        <taxon>Endopterygota</taxon>
        <taxon>Lepidoptera</taxon>
        <taxon>Glossata</taxon>
        <taxon>Ditrysia</taxon>
        <taxon>Noctuoidea</taxon>
        <taxon>Erebidae</taxon>
        <taxon>Arctiinae</taxon>
        <taxon>Arctia</taxon>
    </lineage>
</organism>
<feature type="signal peptide" evidence="1">
    <location>
        <begin position="1"/>
        <end position="30"/>
    </location>
</feature>
<dbReference type="Proteomes" id="UP000494256">
    <property type="component" value="Unassembled WGS sequence"/>
</dbReference>
<protein>
    <recommendedName>
        <fullName evidence="4">Ommochrome-binding protein-like</fullName>
    </recommendedName>
</protein>
<evidence type="ECO:0000313" key="2">
    <source>
        <dbReference type="EMBL" id="CAB3232510.1"/>
    </source>
</evidence>
<dbReference type="OrthoDB" id="28053at2759"/>
<sequence>MDFKYLISMLHKMASTWYLVLTILTSYVEAVPEIACNRLKIGENWYDQEVFWSNLGKPYNLNVHKSSNTLFFSYSLPESYSDVDFQLGQYNLDTKEYQTIAGIKGGCSVAIDQLNDDIFLGGSDGIYKYNMLTKLADFYKEKGKNIWSLFFKKNLFYISYPDQKLHIQYDGKFAKVKEFENIEIDHFHVTSSNTIYYANKTGLFKYDNEKMEAESVSELITVRQIVEDNEGDTYMCTNIGVLADGKFEGFKKILDMKNIYGLAFDRDNNLIYSDETNIIKLKYNPVGCDIKRPQW</sequence>
<dbReference type="EMBL" id="CADEBD010000290">
    <property type="protein sequence ID" value="CAB3232510.1"/>
    <property type="molecule type" value="Genomic_DNA"/>
</dbReference>
<evidence type="ECO:0008006" key="4">
    <source>
        <dbReference type="Google" id="ProtNLM"/>
    </source>
</evidence>
<dbReference type="AlphaFoldDB" id="A0A8S0ZGK2"/>
<feature type="chain" id="PRO_5035843925" description="Ommochrome-binding protein-like" evidence="1">
    <location>
        <begin position="31"/>
        <end position="295"/>
    </location>
</feature>
<name>A0A8S0ZGK2_ARCPL</name>
<keyword evidence="1" id="KW-0732">Signal</keyword>
<dbReference type="Gene3D" id="2.130.10.10">
    <property type="entry name" value="YVTN repeat-like/Quinoprotein amine dehydrogenase"/>
    <property type="match status" value="1"/>
</dbReference>
<proteinExistence type="predicted"/>
<comment type="caution">
    <text evidence="2">The sequence shown here is derived from an EMBL/GenBank/DDBJ whole genome shotgun (WGS) entry which is preliminary data.</text>
</comment>